<protein>
    <recommendedName>
        <fullName evidence="4">Lipoprotein</fullName>
    </recommendedName>
</protein>
<proteinExistence type="predicted"/>
<dbReference type="Proteomes" id="UP000186406">
    <property type="component" value="Unassembled WGS sequence"/>
</dbReference>
<gene>
    <name evidence="2" type="ORF">SAMN02745172_00569</name>
</gene>
<accession>A0A1M7Z8A9</accession>
<keyword evidence="1" id="KW-0732">Signal</keyword>
<evidence type="ECO:0000313" key="2">
    <source>
        <dbReference type="EMBL" id="SHO61094.1"/>
    </source>
</evidence>
<feature type="signal peptide" evidence="1">
    <location>
        <begin position="1"/>
        <end position="22"/>
    </location>
</feature>
<evidence type="ECO:0000313" key="3">
    <source>
        <dbReference type="Proteomes" id="UP000186406"/>
    </source>
</evidence>
<name>A0A1M7Z8A9_9HYPH</name>
<reference evidence="2 3" key="1">
    <citation type="submission" date="2016-12" db="EMBL/GenBank/DDBJ databases">
        <authorList>
            <person name="Song W.-J."/>
            <person name="Kurnit D.M."/>
        </authorList>
    </citation>
    <scope>NUCLEOTIDE SEQUENCE [LARGE SCALE GENOMIC DNA]</scope>
    <source>
        <strain evidence="2 3">DSM 19599</strain>
    </source>
</reference>
<dbReference type="AlphaFoldDB" id="A0A1M7Z8A9"/>
<sequence>MKTLVRLAVLATASLGIAGCGAQQQQQQQLTYDASMLAWARIDGRRVEGNPQLESGFAYAQTMCSNRARAAPIETNPIYYNPTPGNSAAYAMRSCMAEQGYVLLPRSVLPPEPPAAG</sequence>
<keyword evidence="3" id="KW-1185">Reference proteome</keyword>
<feature type="chain" id="PRO_5012410206" description="Lipoprotein" evidence="1">
    <location>
        <begin position="23"/>
        <end position="117"/>
    </location>
</feature>
<organism evidence="2 3">
    <name type="scientific">Pseudoxanthobacter soli DSM 19599</name>
    <dbReference type="NCBI Taxonomy" id="1123029"/>
    <lineage>
        <taxon>Bacteria</taxon>
        <taxon>Pseudomonadati</taxon>
        <taxon>Pseudomonadota</taxon>
        <taxon>Alphaproteobacteria</taxon>
        <taxon>Hyphomicrobiales</taxon>
        <taxon>Segnochrobactraceae</taxon>
        <taxon>Pseudoxanthobacter</taxon>
    </lineage>
</organism>
<dbReference type="EMBL" id="FRXO01000001">
    <property type="protein sequence ID" value="SHO61094.1"/>
    <property type="molecule type" value="Genomic_DNA"/>
</dbReference>
<evidence type="ECO:0008006" key="4">
    <source>
        <dbReference type="Google" id="ProtNLM"/>
    </source>
</evidence>
<dbReference type="PROSITE" id="PS51257">
    <property type="entry name" value="PROKAR_LIPOPROTEIN"/>
    <property type="match status" value="1"/>
</dbReference>
<evidence type="ECO:0000256" key="1">
    <source>
        <dbReference type="SAM" id="SignalP"/>
    </source>
</evidence>